<dbReference type="InterPro" id="IPR058245">
    <property type="entry name" value="NreC/VraR/RcsB-like_REC"/>
</dbReference>
<keyword evidence="3" id="KW-0238">DNA-binding</keyword>
<keyword evidence="2" id="KW-0805">Transcription regulation</keyword>
<name>A0ABS4DF38_9CHLR</name>
<evidence type="ECO:0000256" key="2">
    <source>
        <dbReference type="ARBA" id="ARBA00023015"/>
    </source>
</evidence>
<dbReference type="PANTHER" id="PTHR43214">
    <property type="entry name" value="TWO-COMPONENT RESPONSE REGULATOR"/>
    <property type="match status" value="1"/>
</dbReference>
<feature type="domain" description="HTH luxR-type" evidence="6">
    <location>
        <begin position="153"/>
        <end position="218"/>
    </location>
</feature>
<dbReference type="RefSeq" id="WP_135480451.1">
    <property type="nucleotide sequence ID" value="NZ_SIJK02000054.1"/>
</dbReference>
<dbReference type="Pfam" id="PF00072">
    <property type="entry name" value="Response_reg"/>
    <property type="match status" value="1"/>
</dbReference>
<comment type="caution">
    <text evidence="8">The sequence shown here is derived from an EMBL/GenBank/DDBJ whole genome shotgun (WGS) entry which is preliminary data.</text>
</comment>
<dbReference type="EMBL" id="SIJK02000054">
    <property type="protein sequence ID" value="MBP1468067.1"/>
    <property type="molecule type" value="Genomic_DNA"/>
</dbReference>
<dbReference type="SUPFAM" id="SSF46894">
    <property type="entry name" value="C-terminal effector domain of the bipartite response regulators"/>
    <property type="match status" value="1"/>
</dbReference>
<evidence type="ECO:0000313" key="8">
    <source>
        <dbReference type="EMBL" id="MBP1468067.1"/>
    </source>
</evidence>
<dbReference type="PANTHER" id="PTHR43214:SF24">
    <property type="entry name" value="TRANSCRIPTIONAL REGULATORY PROTEIN NARL-RELATED"/>
    <property type="match status" value="1"/>
</dbReference>
<dbReference type="SMART" id="SM00421">
    <property type="entry name" value="HTH_LUXR"/>
    <property type="match status" value="1"/>
</dbReference>
<evidence type="ECO:0000256" key="3">
    <source>
        <dbReference type="ARBA" id="ARBA00023125"/>
    </source>
</evidence>
<dbReference type="InterPro" id="IPR000792">
    <property type="entry name" value="Tscrpt_reg_LuxR_C"/>
</dbReference>
<evidence type="ECO:0000259" key="6">
    <source>
        <dbReference type="PROSITE" id="PS50043"/>
    </source>
</evidence>
<keyword evidence="9" id="KW-1185">Reference proteome</keyword>
<sequence length="221" mass="23835">MIRVVLVDDQTLVRQGIQTLIELEDDICVVGAASDGREALAVVAAQRPDVVLMDVRMPHMDGVAATRALLTEQPNLGVIILTTFDDDEYVFAGLRAGARGYMLKDTNAEEIVAAVRAVAAGEALIQPSITRKVVAEFSRLANDRSAVPLALAATPLIEPLTEREQEVLRALAVGHSNREIANQLMITEGTVKNHVSNLLAKLEVRDRTQAVLKAQQLGLLG</sequence>
<feature type="modified residue" description="4-aspartylphosphate" evidence="5">
    <location>
        <position position="54"/>
    </location>
</feature>
<dbReference type="PROSITE" id="PS00622">
    <property type="entry name" value="HTH_LUXR_1"/>
    <property type="match status" value="1"/>
</dbReference>
<protein>
    <submittedName>
        <fullName evidence="8">Response regulator transcription factor</fullName>
    </submittedName>
</protein>
<organism evidence="8 9">
    <name type="scientific">Candidatus Chloroploca mongolica</name>
    <dbReference type="NCBI Taxonomy" id="2528176"/>
    <lineage>
        <taxon>Bacteria</taxon>
        <taxon>Bacillati</taxon>
        <taxon>Chloroflexota</taxon>
        <taxon>Chloroflexia</taxon>
        <taxon>Chloroflexales</taxon>
        <taxon>Chloroflexineae</taxon>
        <taxon>Oscillochloridaceae</taxon>
        <taxon>Candidatus Chloroploca</taxon>
    </lineage>
</organism>
<dbReference type="InterPro" id="IPR016032">
    <property type="entry name" value="Sig_transdc_resp-reg_C-effctor"/>
</dbReference>
<evidence type="ECO:0000256" key="5">
    <source>
        <dbReference type="PROSITE-ProRule" id="PRU00169"/>
    </source>
</evidence>
<gene>
    <name evidence="8" type="ORF">EYB53_020305</name>
</gene>
<dbReference type="SMART" id="SM00448">
    <property type="entry name" value="REC"/>
    <property type="match status" value="1"/>
</dbReference>
<dbReference type="InterPro" id="IPR039420">
    <property type="entry name" value="WalR-like"/>
</dbReference>
<dbReference type="PRINTS" id="PR00038">
    <property type="entry name" value="HTHLUXR"/>
</dbReference>
<proteinExistence type="predicted"/>
<dbReference type="Gene3D" id="3.40.50.2300">
    <property type="match status" value="1"/>
</dbReference>
<reference evidence="8 9" key="1">
    <citation type="submission" date="2021-03" db="EMBL/GenBank/DDBJ databases">
        <authorList>
            <person name="Grouzdev D.S."/>
        </authorList>
    </citation>
    <scope>NUCLEOTIDE SEQUENCE [LARGE SCALE GENOMIC DNA]</scope>
    <source>
        <strain evidence="8 9">M50-1</strain>
    </source>
</reference>
<dbReference type="PROSITE" id="PS50043">
    <property type="entry name" value="HTH_LUXR_2"/>
    <property type="match status" value="1"/>
</dbReference>
<evidence type="ECO:0000256" key="1">
    <source>
        <dbReference type="ARBA" id="ARBA00022553"/>
    </source>
</evidence>
<evidence type="ECO:0000259" key="7">
    <source>
        <dbReference type="PROSITE" id="PS50110"/>
    </source>
</evidence>
<dbReference type="Pfam" id="PF00196">
    <property type="entry name" value="GerE"/>
    <property type="match status" value="1"/>
</dbReference>
<keyword evidence="1 5" id="KW-0597">Phosphoprotein</keyword>
<evidence type="ECO:0000313" key="9">
    <source>
        <dbReference type="Proteomes" id="UP001193081"/>
    </source>
</evidence>
<dbReference type="InterPro" id="IPR011006">
    <property type="entry name" value="CheY-like_superfamily"/>
</dbReference>
<dbReference type="CDD" id="cd17535">
    <property type="entry name" value="REC_NarL-like"/>
    <property type="match status" value="1"/>
</dbReference>
<feature type="domain" description="Response regulatory" evidence="7">
    <location>
        <begin position="3"/>
        <end position="119"/>
    </location>
</feature>
<evidence type="ECO:0000256" key="4">
    <source>
        <dbReference type="ARBA" id="ARBA00023163"/>
    </source>
</evidence>
<dbReference type="SUPFAM" id="SSF52172">
    <property type="entry name" value="CheY-like"/>
    <property type="match status" value="1"/>
</dbReference>
<dbReference type="Proteomes" id="UP001193081">
    <property type="component" value="Unassembled WGS sequence"/>
</dbReference>
<dbReference type="CDD" id="cd06170">
    <property type="entry name" value="LuxR_C_like"/>
    <property type="match status" value="1"/>
</dbReference>
<dbReference type="InterPro" id="IPR001789">
    <property type="entry name" value="Sig_transdc_resp-reg_receiver"/>
</dbReference>
<accession>A0ABS4DF38</accession>
<dbReference type="PROSITE" id="PS50110">
    <property type="entry name" value="RESPONSE_REGULATORY"/>
    <property type="match status" value="1"/>
</dbReference>
<keyword evidence="4" id="KW-0804">Transcription</keyword>